<name>A0AAV6YQQ5_ENGPU</name>
<accession>A0AAV6YQQ5</accession>
<dbReference type="Proteomes" id="UP000824782">
    <property type="component" value="Unassembled WGS sequence"/>
</dbReference>
<evidence type="ECO:0000256" key="1">
    <source>
        <dbReference type="ARBA" id="ARBA00004123"/>
    </source>
</evidence>
<dbReference type="Gene3D" id="2.40.50.40">
    <property type="match status" value="1"/>
</dbReference>
<gene>
    <name evidence="3" type="ORF">GDO81_021152</name>
</gene>
<dbReference type="InterPro" id="IPR001180">
    <property type="entry name" value="CNH_dom"/>
</dbReference>
<dbReference type="Pfam" id="PF00780">
    <property type="entry name" value="CNH"/>
    <property type="match status" value="1"/>
</dbReference>
<dbReference type="Pfam" id="PF00385">
    <property type="entry name" value="Chromo"/>
    <property type="match status" value="1"/>
</dbReference>
<evidence type="ECO:0000313" key="3">
    <source>
        <dbReference type="EMBL" id="KAG8539266.1"/>
    </source>
</evidence>
<reference evidence="3" key="1">
    <citation type="thesis" date="2020" institute="ProQuest LLC" country="789 East Eisenhower Parkway, Ann Arbor, MI, USA">
        <title>Comparative Genomics and Chromosome Evolution.</title>
        <authorList>
            <person name="Mudd A.B."/>
        </authorList>
    </citation>
    <scope>NUCLEOTIDE SEQUENCE</scope>
    <source>
        <strain evidence="3">237g6f4</strain>
        <tissue evidence="3">Blood</tissue>
    </source>
</reference>
<dbReference type="GO" id="GO:0005634">
    <property type="term" value="C:nucleus"/>
    <property type="evidence" value="ECO:0007669"/>
    <property type="project" value="UniProtKB-SubCell"/>
</dbReference>
<sequence length="145" mass="17007">MKTVRGRRFFLVDWKGFGPEERSWEPEDNILDRDLLQGFLQPRRRGRPKGGGKDARLYVFRLSAIRKDLEDNQAPRHKYECRENKLEKTKGCHLYAINTHHNHELRVVVAIRNKLLLITRKHSAANMAAGSCPVEAFQYIRVRNL</sequence>
<dbReference type="PROSITE" id="PS50013">
    <property type="entry name" value="CHROMO_2"/>
    <property type="match status" value="1"/>
</dbReference>
<evidence type="ECO:0000313" key="4">
    <source>
        <dbReference type="Proteomes" id="UP000824782"/>
    </source>
</evidence>
<feature type="domain" description="Chromo" evidence="2">
    <location>
        <begin position="1"/>
        <end position="51"/>
    </location>
</feature>
<organism evidence="3 4">
    <name type="scientific">Engystomops pustulosus</name>
    <name type="common">Tungara frog</name>
    <name type="synonym">Physalaemus pustulosus</name>
    <dbReference type="NCBI Taxonomy" id="76066"/>
    <lineage>
        <taxon>Eukaryota</taxon>
        <taxon>Metazoa</taxon>
        <taxon>Chordata</taxon>
        <taxon>Craniata</taxon>
        <taxon>Vertebrata</taxon>
        <taxon>Euteleostomi</taxon>
        <taxon>Amphibia</taxon>
        <taxon>Batrachia</taxon>
        <taxon>Anura</taxon>
        <taxon>Neobatrachia</taxon>
        <taxon>Hyloidea</taxon>
        <taxon>Leptodactylidae</taxon>
        <taxon>Leiuperinae</taxon>
        <taxon>Engystomops</taxon>
    </lineage>
</organism>
<dbReference type="InterPro" id="IPR016197">
    <property type="entry name" value="Chromo-like_dom_sf"/>
</dbReference>
<keyword evidence="4" id="KW-1185">Reference proteome</keyword>
<comment type="caution">
    <text evidence="3">The sequence shown here is derived from an EMBL/GenBank/DDBJ whole genome shotgun (WGS) entry which is preliminary data.</text>
</comment>
<dbReference type="EMBL" id="WNYA01015470">
    <property type="protein sequence ID" value="KAG8539266.1"/>
    <property type="molecule type" value="Genomic_DNA"/>
</dbReference>
<dbReference type="SUPFAM" id="SSF54160">
    <property type="entry name" value="Chromo domain-like"/>
    <property type="match status" value="1"/>
</dbReference>
<proteinExistence type="predicted"/>
<dbReference type="AlphaFoldDB" id="A0AAV6YQQ5"/>
<dbReference type="CDD" id="cd00024">
    <property type="entry name" value="CD_CSD"/>
    <property type="match status" value="1"/>
</dbReference>
<comment type="subcellular location">
    <subcellularLocation>
        <location evidence="1">Nucleus</location>
    </subcellularLocation>
</comment>
<evidence type="ECO:0000259" key="2">
    <source>
        <dbReference type="PROSITE" id="PS50013"/>
    </source>
</evidence>
<protein>
    <recommendedName>
        <fullName evidence="2">Chromo domain-containing protein</fullName>
    </recommendedName>
</protein>
<dbReference type="InterPro" id="IPR023780">
    <property type="entry name" value="Chromo_domain"/>
</dbReference>
<dbReference type="InterPro" id="IPR000953">
    <property type="entry name" value="Chromo/chromo_shadow_dom"/>
</dbReference>